<feature type="transmembrane region" description="Helical" evidence="1">
    <location>
        <begin position="37"/>
        <end position="55"/>
    </location>
</feature>
<gene>
    <name evidence="2" type="ORF">E1I69_13555</name>
</gene>
<name>A0A4S3PQK1_9BACI</name>
<reference evidence="2 3" key="1">
    <citation type="journal article" date="2019" name="Indoor Air">
        <title>Impacts of indoor surface finishes on bacterial viability.</title>
        <authorList>
            <person name="Hu J."/>
            <person name="Maamar S.B."/>
            <person name="Glawe A.J."/>
            <person name="Gottel N."/>
            <person name="Gilbert J.A."/>
            <person name="Hartmann E.M."/>
        </authorList>
    </citation>
    <scope>NUCLEOTIDE SEQUENCE [LARGE SCALE GENOMIC DNA]</scope>
    <source>
        <strain evidence="2 3">AF060A6</strain>
    </source>
</reference>
<proteinExistence type="predicted"/>
<feature type="transmembrane region" description="Helical" evidence="1">
    <location>
        <begin position="179"/>
        <end position="201"/>
    </location>
</feature>
<evidence type="ECO:0000313" key="3">
    <source>
        <dbReference type="Proteomes" id="UP000306477"/>
    </source>
</evidence>
<keyword evidence="1" id="KW-0812">Transmembrane</keyword>
<accession>A0A4S3PQK1</accession>
<protein>
    <recommendedName>
        <fullName evidence="4">DUF4129 domain-containing protein</fullName>
    </recommendedName>
</protein>
<feature type="transmembrane region" description="Helical" evidence="1">
    <location>
        <begin position="12"/>
        <end position="31"/>
    </location>
</feature>
<organism evidence="2 3">
    <name type="scientific">Bacillus timonensis</name>
    <dbReference type="NCBI Taxonomy" id="1033734"/>
    <lineage>
        <taxon>Bacteria</taxon>
        <taxon>Bacillati</taxon>
        <taxon>Bacillota</taxon>
        <taxon>Bacilli</taxon>
        <taxon>Bacillales</taxon>
        <taxon>Bacillaceae</taxon>
        <taxon>Bacillus</taxon>
    </lineage>
</organism>
<feature type="transmembrane region" description="Helical" evidence="1">
    <location>
        <begin position="264"/>
        <end position="284"/>
    </location>
</feature>
<keyword evidence="1" id="KW-1133">Transmembrane helix</keyword>
<keyword evidence="3" id="KW-1185">Reference proteome</keyword>
<dbReference type="Proteomes" id="UP000306477">
    <property type="component" value="Unassembled WGS sequence"/>
</dbReference>
<dbReference type="RefSeq" id="WP_136380122.1">
    <property type="nucleotide sequence ID" value="NZ_SLUB01000024.1"/>
</dbReference>
<keyword evidence="1" id="KW-0472">Membrane</keyword>
<dbReference type="OrthoDB" id="2352496at2"/>
<comment type="caution">
    <text evidence="2">The sequence shown here is derived from an EMBL/GenBank/DDBJ whole genome shotgun (WGS) entry which is preliminary data.</text>
</comment>
<feature type="transmembrane region" description="Helical" evidence="1">
    <location>
        <begin position="139"/>
        <end position="158"/>
    </location>
</feature>
<evidence type="ECO:0008006" key="4">
    <source>
        <dbReference type="Google" id="ProtNLM"/>
    </source>
</evidence>
<evidence type="ECO:0000313" key="2">
    <source>
        <dbReference type="EMBL" id="THE11788.1"/>
    </source>
</evidence>
<dbReference type="AlphaFoldDB" id="A0A4S3PQK1"/>
<sequence>MRFSQALLKSYQYVMEVILLYILIMLLYIHTEQLPPILPFLFITGVGAMVIAFLLSLMKSNTPYVFIMAVVPLFALVSSEIGMSFGQSLVLAAIVCYRMIVHFHKTPKLTEGFILNGSLLFSGLTYFAAKVQGYIHSDLVLYLLVTQLVFFMIGKILNSVGTSSLVMKDMATKKGSWSVVGLFSGLFAGAIGVAVIFPILFVKSLSFVSTIIGTGLYWVSKPLFNAVEDIESFRGSRGESVGSLNWDETENKNPFLEMLGSFDIWFYLSILGVLILAVILFLLARKRFVKEAVVLGDAYQYATVTEGISVPAAKWRRPKRQTPQAKVRRLILELEVLSAQNNLGRYHHESVTEWLMRNKFLDERLVELYERVRYGDEELNDDENASCEEMAKKIKAKIKDVKKQK</sequence>
<dbReference type="EMBL" id="SLUB01000024">
    <property type="protein sequence ID" value="THE11788.1"/>
    <property type="molecule type" value="Genomic_DNA"/>
</dbReference>
<evidence type="ECO:0000256" key="1">
    <source>
        <dbReference type="SAM" id="Phobius"/>
    </source>
</evidence>
<feature type="transmembrane region" description="Helical" evidence="1">
    <location>
        <begin position="113"/>
        <end position="133"/>
    </location>
</feature>